<evidence type="ECO:0000313" key="2">
    <source>
        <dbReference type="EMBL" id="KIW01668.1"/>
    </source>
</evidence>
<feature type="compositionally biased region" description="Basic and acidic residues" evidence="1">
    <location>
        <begin position="116"/>
        <end position="138"/>
    </location>
</feature>
<dbReference type="VEuPathDB" id="FungiDB:PV09_06852"/>
<sequence length="156" mass="17603">MGGARRGEFAEVVGWMSWEQAGQPDRGREREHQRQRQHALLCVRGCVLLGASASACGAHQPHRTPGHCCARQTMQSADQSRPSSGSARPRLLTAAQLPSLAQRLRKKRPRQTRPGRAKDKNIMERQKRGFETRVERCSFGKQARPKTTKLPKKRRS</sequence>
<dbReference type="GeneID" id="27314825"/>
<feature type="region of interest" description="Disordered" evidence="1">
    <location>
        <begin position="56"/>
        <end position="156"/>
    </location>
</feature>
<accession>A0A0D2A4F6</accession>
<feature type="compositionally biased region" description="Basic residues" evidence="1">
    <location>
        <begin position="103"/>
        <end position="115"/>
    </location>
</feature>
<dbReference type="InParanoid" id="A0A0D2A4F6"/>
<protein>
    <submittedName>
        <fullName evidence="2">Uncharacterized protein</fullName>
    </submittedName>
</protein>
<reference evidence="2 3" key="1">
    <citation type="submission" date="2015-01" db="EMBL/GenBank/DDBJ databases">
        <title>The Genome Sequence of Ochroconis gallopava CBS43764.</title>
        <authorList>
            <consortium name="The Broad Institute Genomics Platform"/>
            <person name="Cuomo C."/>
            <person name="de Hoog S."/>
            <person name="Gorbushina A."/>
            <person name="Stielow B."/>
            <person name="Teixiera M."/>
            <person name="Abouelleil A."/>
            <person name="Chapman S.B."/>
            <person name="Priest M."/>
            <person name="Young S.K."/>
            <person name="Wortman J."/>
            <person name="Nusbaum C."/>
            <person name="Birren B."/>
        </authorList>
    </citation>
    <scope>NUCLEOTIDE SEQUENCE [LARGE SCALE GENOMIC DNA]</scope>
    <source>
        <strain evidence="2 3">CBS 43764</strain>
    </source>
</reference>
<feature type="compositionally biased region" description="Polar residues" evidence="1">
    <location>
        <begin position="72"/>
        <end position="86"/>
    </location>
</feature>
<keyword evidence="3" id="KW-1185">Reference proteome</keyword>
<gene>
    <name evidence="2" type="ORF">PV09_06852</name>
</gene>
<dbReference type="Proteomes" id="UP000053259">
    <property type="component" value="Unassembled WGS sequence"/>
</dbReference>
<organism evidence="2 3">
    <name type="scientific">Verruconis gallopava</name>
    <dbReference type="NCBI Taxonomy" id="253628"/>
    <lineage>
        <taxon>Eukaryota</taxon>
        <taxon>Fungi</taxon>
        <taxon>Dikarya</taxon>
        <taxon>Ascomycota</taxon>
        <taxon>Pezizomycotina</taxon>
        <taxon>Dothideomycetes</taxon>
        <taxon>Pleosporomycetidae</taxon>
        <taxon>Venturiales</taxon>
        <taxon>Sympoventuriaceae</taxon>
        <taxon>Verruconis</taxon>
    </lineage>
</organism>
<dbReference type="EMBL" id="KN847553">
    <property type="protein sequence ID" value="KIW01668.1"/>
    <property type="molecule type" value="Genomic_DNA"/>
</dbReference>
<proteinExistence type="predicted"/>
<feature type="compositionally biased region" description="Basic residues" evidence="1">
    <location>
        <begin position="143"/>
        <end position="156"/>
    </location>
</feature>
<dbReference type="HOGENOM" id="CLU_1688104_0_0_1"/>
<dbReference type="AlphaFoldDB" id="A0A0D2A4F6"/>
<evidence type="ECO:0000256" key="1">
    <source>
        <dbReference type="SAM" id="MobiDB-lite"/>
    </source>
</evidence>
<name>A0A0D2A4F6_9PEZI</name>
<evidence type="ECO:0000313" key="3">
    <source>
        <dbReference type="Proteomes" id="UP000053259"/>
    </source>
</evidence>
<dbReference type="RefSeq" id="XP_016211537.1">
    <property type="nucleotide sequence ID" value="XM_016360551.1"/>
</dbReference>